<dbReference type="eggNOG" id="COG3119">
    <property type="taxonomic scope" value="Bacteria"/>
</dbReference>
<dbReference type="AlphaFoldDB" id="A6DJ01"/>
<dbReference type="InterPro" id="IPR000917">
    <property type="entry name" value="Sulfatase_N"/>
</dbReference>
<reference evidence="6 7" key="1">
    <citation type="journal article" date="2010" name="J. Bacteriol.">
        <title>Genome sequence of Lentisphaera araneosa HTCC2155T, the type species of the order Lentisphaerales in the phylum Lentisphaerae.</title>
        <authorList>
            <person name="Thrash J.C."/>
            <person name="Cho J.C."/>
            <person name="Vergin K.L."/>
            <person name="Morris R.M."/>
            <person name="Giovannoni S.J."/>
        </authorList>
    </citation>
    <scope>NUCLEOTIDE SEQUENCE [LARGE SCALE GENOMIC DNA]</scope>
    <source>
        <strain evidence="6 7">HTCC2155</strain>
    </source>
</reference>
<keyword evidence="4" id="KW-0106">Calcium</keyword>
<dbReference type="InterPro" id="IPR050738">
    <property type="entry name" value="Sulfatase"/>
</dbReference>
<keyword evidence="7" id="KW-1185">Reference proteome</keyword>
<dbReference type="GO" id="GO:0046872">
    <property type="term" value="F:metal ion binding"/>
    <property type="evidence" value="ECO:0007669"/>
    <property type="project" value="UniProtKB-KW"/>
</dbReference>
<dbReference type="Gene3D" id="3.40.720.10">
    <property type="entry name" value="Alkaline Phosphatase, subunit A"/>
    <property type="match status" value="1"/>
</dbReference>
<accession>A6DJ01</accession>
<keyword evidence="2" id="KW-0479">Metal-binding</keyword>
<proteinExistence type="inferred from homology"/>
<dbReference type="OrthoDB" id="241354at2"/>
<dbReference type="PANTHER" id="PTHR42693">
    <property type="entry name" value="ARYLSULFATASE FAMILY MEMBER"/>
    <property type="match status" value="1"/>
</dbReference>
<evidence type="ECO:0000256" key="3">
    <source>
        <dbReference type="ARBA" id="ARBA00022801"/>
    </source>
</evidence>
<evidence type="ECO:0000256" key="4">
    <source>
        <dbReference type="ARBA" id="ARBA00022837"/>
    </source>
</evidence>
<dbReference type="Pfam" id="PF00884">
    <property type="entry name" value="Sulfatase"/>
    <property type="match status" value="1"/>
</dbReference>
<dbReference type="RefSeq" id="WP_007277877.1">
    <property type="nucleotide sequence ID" value="NZ_ABCK01000005.1"/>
</dbReference>
<name>A6DJ01_9BACT</name>
<organism evidence="6 7">
    <name type="scientific">Lentisphaera araneosa HTCC2155</name>
    <dbReference type="NCBI Taxonomy" id="313628"/>
    <lineage>
        <taxon>Bacteria</taxon>
        <taxon>Pseudomonadati</taxon>
        <taxon>Lentisphaerota</taxon>
        <taxon>Lentisphaeria</taxon>
        <taxon>Lentisphaerales</taxon>
        <taxon>Lentisphaeraceae</taxon>
        <taxon>Lentisphaera</taxon>
    </lineage>
</organism>
<comment type="caution">
    <text evidence="6">The sequence shown here is derived from an EMBL/GenBank/DDBJ whole genome shotgun (WGS) entry which is preliminary data.</text>
</comment>
<evidence type="ECO:0000256" key="1">
    <source>
        <dbReference type="ARBA" id="ARBA00008779"/>
    </source>
</evidence>
<sequence length="489" mass="56084">MIKHLLTLLICLSTIAVDKKPNILYIFTDDQTHRSVSAYDEAHDWVQTPNIDKLAESGMRFTSCYTGTWCQPSRASKLTGLLQHSLDSLKITNYPMAEYDPKTLPFFPAVFRQQGYETACIGKWHLGEDVGHGRDWDYSVIWDRGGPKSNKYAYFNNSLVRTNGGERKPLGGYTTDKFTELAVDYIHKQNDKEKPWYLWLCYPGVHGPYTPAKRHKDFYKDVEVKVPSDIFGPRHSKPAHLKNMTRWKKDKNGTPVGFASQVKKYHNAVKSLDEAVGTLMKALEDSGQLENTIVIFTSDQGFAWGQHGSKEKWLPYDANIIAPLIIKAPGITQPGTVNGEAVCGVDITVTIHELAGIEPQWKMHGRSLMPLLKDPHKKLASPMLMINTTHRYGSKINEELKAKNYDAFKRRGLYAWMMMRDGKYKYIRHFKDNVIEELYDLEKDPKELNNLAINPEYKTKLKQLREKTELEFKKQDGDFIDLLPHPKTL</sequence>
<gene>
    <name evidence="6" type="ORF">LNTAR_10991</name>
</gene>
<dbReference type="Proteomes" id="UP000004947">
    <property type="component" value="Unassembled WGS sequence"/>
</dbReference>
<dbReference type="PANTHER" id="PTHR42693:SF33">
    <property type="entry name" value="ARYLSULFATASE"/>
    <property type="match status" value="1"/>
</dbReference>
<evidence type="ECO:0000313" key="6">
    <source>
        <dbReference type="EMBL" id="EDM28437.1"/>
    </source>
</evidence>
<keyword evidence="3" id="KW-0378">Hydrolase</keyword>
<evidence type="ECO:0000313" key="7">
    <source>
        <dbReference type="Proteomes" id="UP000004947"/>
    </source>
</evidence>
<dbReference type="GO" id="GO:0004065">
    <property type="term" value="F:arylsulfatase activity"/>
    <property type="evidence" value="ECO:0007669"/>
    <property type="project" value="TreeGrafter"/>
</dbReference>
<comment type="similarity">
    <text evidence="1">Belongs to the sulfatase family.</text>
</comment>
<evidence type="ECO:0000256" key="2">
    <source>
        <dbReference type="ARBA" id="ARBA00022723"/>
    </source>
</evidence>
<dbReference type="PROSITE" id="PS00149">
    <property type="entry name" value="SULFATASE_2"/>
    <property type="match status" value="1"/>
</dbReference>
<evidence type="ECO:0000259" key="5">
    <source>
        <dbReference type="Pfam" id="PF00884"/>
    </source>
</evidence>
<dbReference type="SUPFAM" id="SSF53649">
    <property type="entry name" value="Alkaline phosphatase-like"/>
    <property type="match status" value="1"/>
</dbReference>
<dbReference type="EMBL" id="ABCK01000005">
    <property type="protein sequence ID" value="EDM28437.1"/>
    <property type="molecule type" value="Genomic_DNA"/>
</dbReference>
<protein>
    <submittedName>
        <fullName evidence="6">Putative N-acetylglucosamine-6-sulfatase</fullName>
    </submittedName>
</protein>
<feature type="domain" description="Sulfatase N-terminal" evidence="5">
    <location>
        <begin position="21"/>
        <end position="357"/>
    </location>
</feature>
<dbReference type="InterPro" id="IPR024607">
    <property type="entry name" value="Sulfatase_CS"/>
</dbReference>
<dbReference type="InterPro" id="IPR017850">
    <property type="entry name" value="Alkaline_phosphatase_core_sf"/>
</dbReference>